<dbReference type="Gene3D" id="3.40.50.300">
    <property type="entry name" value="P-loop containing nucleotide triphosphate hydrolases"/>
    <property type="match status" value="1"/>
</dbReference>
<dbReference type="PANTHER" id="PTHR30258:SF1">
    <property type="entry name" value="PROTEIN TRANSPORT PROTEIN HOFB HOMOLOG"/>
    <property type="match status" value="1"/>
</dbReference>
<comment type="similarity">
    <text evidence="1">Belongs to the GSP E family.</text>
</comment>
<dbReference type="GO" id="GO:0016887">
    <property type="term" value="F:ATP hydrolysis activity"/>
    <property type="evidence" value="ECO:0007669"/>
    <property type="project" value="TreeGrafter"/>
</dbReference>
<feature type="domain" description="Bacterial type II secretion system protein E" evidence="4">
    <location>
        <begin position="188"/>
        <end position="566"/>
    </location>
</feature>
<dbReference type="GO" id="GO:0005524">
    <property type="term" value="F:ATP binding"/>
    <property type="evidence" value="ECO:0007669"/>
    <property type="project" value="UniProtKB-KW"/>
</dbReference>
<evidence type="ECO:0000256" key="1">
    <source>
        <dbReference type="ARBA" id="ARBA00006611"/>
    </source>
</evidence>
<dbReference type="FunFam" id="3.30.450.90:FF:000001">
    <property type="entry name" value="Type II secretion system ATPase GspE"/>
    <property type="match status" value="1"/>
</dbReference>
<dbReference type="SUPFAM" id="SSF52540">
    <property type="entry name" value="P-loop containing nucleoside triphosphate hydrolases"/>
    <property type="match status" value="1"/>
</dbReference>
<dbReference type="Gene3D" id="3.30.300.160">
    <property type="entry name" value="Type II secretion system, protein E, N-terminal domain"/>
    <property type="match status" value="1"/>
</dbReference>
<name>D9RXL7_THEOJ</name>
<evidence type="ECO:0000313" key="6">
    <source>
        <dbReference type="EMBL" id="ADL08091.1"/>
    </source>
</evidence>
<keyword evidence="7" id="KW-1185">Reference proteome</keyword>
<dbReference type="HOGENOM" id="CLU_013446_2_0_9"/>
<dbReference type="GO" id="GO:0005886">
    <property type="term" value="C:plasma membrane"/>
    <property type="evidence" value="ECO:0007669"/>
    <property type="project" value="TreeGrafter"/>
</dbReference>
<dbReference type="PANTHER" id="PTHR30258">
    <property type="entry name" value="TYPE II SECRETION SYSTEM PROTEIN GSPE-RELATED"/>
    <property type="match status" value="1"/>
</dbReference>
<dbReference type="eggNOG" id="COG2804">
    <property type="taxonomic scope" value="Bacteria"/>
</dbReference>
<dbReference type="AlphaFoldDB" id="D9RXL7"/>
<reference evidence="6 7" key="1">
    <citation type="journal article" date="2010" name="Stand. Genomic Sci.">
        <title>Complete genome sequence of Thermosediminibacter oceani type strain (JW/IW-1228P).</title>
        <authorList>
            <person name="Pitluck S."/>
            <person name="Yasawong M."/>
            <person name="Munk C."/>
            <person name="Nolan M."/>
            <person name="Lapidus A."/>
            <person name="Lucas S."/>
            <person name="Glavina Del Rio T."/>
            <person name="Tice H."/>
            <person name="Cheng J.F."/>
            <person name="Bruce D."/>
            <person name="Detter C."/>
            <person name="Tapia R."/>
            <person name="Han C."/>
            <person name="Goodwin L."/>
            <person name="Liolios K."/>
            <person name="Ivanova N."/>
            <person name="Mavromatis K."/>
            <person name="Mikhailova N."/>
            <person name="Pati A."/>
            <person name="Chen A."/>
            <person name="Palaniappan K."/>
            <person name="Land M."/>
            <person name="Hauser L."/>
            <person name="Chang Y.J."/>
            <person name="Jeffries C.D."/>
            <person name="Rohde M."/>
            <person name="Spring S."/>
            <person name="Sikorski J."/>
            <person name="Goker M."/>
            <person name="Woyke T."/>
            <person name="Bristow J."/>
            <person name="Eisen J.A."/>
            <person name="Markowitz V."/>
            <person name="Hugenholtz P."/>
            <person name="Kyrpides N.C."/>
            <person name="Klenk H.P."/>
        </authorList>
    </citation>
    <scope>NUCLEOTIDE SEQUENCE [LARGE SCALE GENOMIC DNA]</scope>
    <source>
        <strain evidence="7">ATCC BAA-1034 / DSM 16646 / JW/IW-1228P</strain>
    </source>
</reference>
<keyword evidence="2" id="KW-0547">Nucleotide-binding</keyword>
<evidence type="ECO:0000256" key="3">
    <source>
        <dbReference type="ARBA" id="ARBA00022840"/>
    </source>
</evidence>
<proteinExistence type="inferred from homology"/>
<sequence>MLNINIRKNFLHLKCGDDEAVEKRLGDILLEQNIITKSQLEKALDIQKKTGKLIGEIMVDMGIIREKMLMEALEFQLGIPHVDLNVYDIDPQVVKFLPESLARKYGVFPLKYKDGILTVVFSDPLDVFAVNDVRVITGLDIQVAIASRGQIERAIDIFYSAKDSIEEVLREIGSEIYEEPLIDTSYDEDSAPIIKLVNTVLFRAINEGASDIHIEPQERDIRVRYRIDGELFEIIRWPKKLLASVITRIKIMAGMDIAQKRVAQDGRIELSVNDSIIDIRVSTMPTIHGEKVVLRIFNRHRMHLDLKHLGFDERELDSISKMLKFPCGMILVTGPTGSGKTTTLYSMLNSINTPAKNIVTLEDPVEYVLDGINQLQINPKAGITFAAGLRSVLRQDPNVIMVGEIRDRETAEIAVRAALTGHLVFSTLHTGDAVGSITRLLDMGIEPYLVASSLIGVVSQRLVRKICPYCKEEYQPEDRDLIALGINNPTRLYRGRGCKFCNQSGFKGRTVVAEILLISQEHRELIIKGASTEQLLKVSSRLGFKNMKESALRLVMKGITTPHEIIKVIFSD</sequence>
<evidence type="ECO:0000259" key="4">
    <source>
        <dbReference type="Pfam" id="PF00437"/>
    </source>
</evidence>
<dbReference type="FunFam" id="3.40.50.300:FF:000398">
    <property type="entry name" value="Type IV pilus assembly ATPase PilB"/>
    <property type="match status" value="1"/>
</dbReference>
<feature type="domain" description="Type II secretion system protein GspE N-terminal" evidence="5">
    <location>
        <begin position="77"/>
        <end position="163"/>
    </location>
</feature>
<evidence type="ECO:0000313" key="7">
    <source>
        <dbReference type="Proteomes" id="UP000000272"/>
    </source>
</evidence>
<dbReference type="SUPFAM" id="SSF160246">
    <property type="entry name" value="EspE N-terminal domain-like"/>
    <property type="match status" value="1"/>
</dbReference>
<dbReference type="InterPro" id="IPR037257">
    <property type="entry name" value="T2SS_E_N_sf"/>
</dbReference>
<evidence type="ECO:0000259" key="5">
    <source>
        <dbReference type="Pfam" id="PF05157"/>
    </source>
</evidence>
<dbReference type="Pfam" id="PF00437">
    <property type="entry name" value="T2SSE"/>
    <property type="match status" value="1"/>
</dbReference>
<dbReference type="KEGG" id="toc:Toce_1336"/>
<dbReference type="InterPro" id="IPR007831">
    <property type="entry name" value="T2SS_GspE_N"/>
</dbReference>
<dbReference type="InterPro" id="IPR001482">
    <property type="entry name" value="T2SS/T4SS_dom"/>
</dbReference>
<keyword evidence="3" id="KW-0067">ATP-binding</keyword>
<dbReference type="FunFam" id="3.30.300.160:FF:000002">
    <property type="entry name" value="Type II secretion system protein E"/>
    <property type="match status" value="1"/>
</dbReference>
<dbReference type="STRING" id="555079.Toce_1336"/>
<protein>
    <submittedName>
        <fullName evidence="6">Type II secretion system protein E</fullName>
    </submittedName>
</protein>
<dbReference type="Pfam" id="PF05157">
    <property type="entry name" value="MshEN"/>
    <property type="match status" value="1"/>
</dbReference>
<evidence type="ECO:0000256" key="2">
    <source>
        <dbReference type="ARBA" id="ARBA00022741"/>
    </source>
</evidence>
<dbReference type="Proteomes" id="UP000000272">
    <property type="component" value="Chromosome"/>
</dbReference>
<gene>
    <name evidence="6" type="ordered locus">Toce_1336</name>
</gene>
<organism evidence="6 7">
    <name type="scientific">Thermosediminibacter oceani (strain ATCC BAA-1034 / DSM 16646 / JW/IW-1228P)</name>
    <dbReference type="NCBI Taxonomy" id="555079"/>
    <lineage>
        <taxon>Bacteria</taxon>
        <taxon>Bacillati</taxon>
        <taxon>Bacillota</taxon>
        <taxon>Clostridia</taxon>
        <taxon>Thermosediminibacterales</taxon>
        <taxon>Thermosediminibacteraceae</taxon>
        <taxon>Thermosediminibacter</taxon>
    </lineage>
</organism>
<accession>D9RXL7</accession>
<dbReference type="CDD" id="cd01129">
    <property type="entry name" value="PulE-GspE-like"/>
    <property type="match status" value="1"/>
</dbReference>
<dbReference type="EMBL" id="CP002131">
    <property type="protein sequence ID" value="ADL08091.1"/>
    <property type="molecule type" value="Genomic_DNA"/>
</dbReference>
<dbReference type="Gene3D" id="3.30.450.90">
    <property type="match status" value="1"/>
</dbReference>
<dbReference type="InterPro" id="IPR027417">
    <property type="entry name" value="P-loop_NTPase"/>
</dbReference>